<comment type="caution">
    <text evidence="6">The sequence shown here is derived from an EMBL/GenBank/DDBJ whole genome shotgun (WGS) entry which is preliminary data.</text>
</comment>
<dbReference type="InterPro" id="IPR041347">
    <property type="entry name" value="MftR_C"/>
</dbReference>
<accession>A0ABQ7FDF9</accession>
<name>A0ABQ7FDF9_9ACTN</name>
<evidence type="ECO:0000256" key="1">
    <source>
        <dbReference type="ARBA" id="ARBA00023015"/>
    </source>
</evidence>
<dbReference type="Gene3D" id="1.10.357.10">
    <property type="entry name" value="Tetracycline Repressor, domain 2"/>
    <property type="match status" value="1"/>
</dbReference>
<evidence type="ECO:0000313" key="6">
    <source>
        <dbReference type="EMBL" id="KAF4406563.1"/>
    </source>
</evidence>
<keyword evidence="7" id="KW-1185">Reference proteome</keyword>
<gene>
    <name evidence="6" type="ORF">GCU69_24260</name>
</gene>
<keyword evidence="2 4" id="KW-0238">DNA-binding</keyword>
<dbReference type="PROSITE" id="PS50977">
    <property type="entry name" value="HTH_TETR_2"/>
    <property type="match status" value="1"/>
</dbReference>
<dbReference type="SUPFAM" id="SSF46689">
    <property type="entry name" value="Homeodomain-like"/>
    <property type="match status" value="1"/>
</dbReference>
<dbReference type="EMBL" id="WHPN01000359">
    <property type="protein sequence ID" value="KAF4406563.1"/>
    <property type="molecule type" value="Genomic_DNA"/>
</dbReference>
<dbReference type="RefSeq" id="WP_098754929.1">
    <property type="nucleotide sequence ID" value="NZ_WHPN01000359.1"/>
</dbReference>
<sequence length="199" mass="22114">MTESAGSVERLWDRTRRSVQAEIIQVAMDLFLRKGFEQTTIDEIVAAAGVSRRSLFRYFGTKEDIVLGGLADEGTRVSAELAKRPDDEDLWTALRSAILAVEDTDADDERTLAVARMMYGNPSLRARSIEKHLRWQSDLVPEVRRRLGPPEETADLRAAAVVASAITCLDVAGEAWTRAGADQPLAVYFTRALDAVHRR</sequence>
<dbReference type="Proteomes" id="UP000621266">
    <property type="component" value="Unassembled WGS sequence"/>
</dbReference>
<evidence type="ECO:0000256" key="2">
    <source>
        <dbReference type="ARBA" id="ARBA00023125"/>
    </source>
</evidence>
<reference evidence="6 7" key="1">
    <citation type="submission" date="2019-10" db="EMBL/GenBank/DDBJ databases">
        <title>Streptomyces tenebrisbrunneis sp.nov., an endogenous actinomycete isolated from of Lycium ruthenicum.</title>
        <authorList>
            <person name="Ma L."/>
        </authorList>
    </citation>
    <scope>NUCLEOTIDE SEQUENCE [LARGE SCALE GENOMIC DNA]</scope>
    <source>
        <strain evidence="6 7">TRM 66187</strain>
    </source>
</reference>
<dbReference type="PROSITE" id="PS01081">
    <property type="entry name" value="HTH_TETR_1"/>
    <property type="match status" value="1"/>
</dbReference>
<dbReference type="InterPro" id="IPR050109">
    <property type="entry name" value="HTH-type_TetR-like_transc_reg"/>
</dbReference>
<dbReference type="InterPro" id="IPR009057">
    <property type="entry name" value="Homeodomain-like_sf"/>
</dbReference>
<feature type="DNA-binding region" description="H-T-H motif" evidence="4">
    <location>
        <begin position="40"/>
        <end position="59"/>
    </location>
</feature>
<evidence type="ECO:0000256" key="3">
    <source>
        <dbReference type="ARBA" id="ARBA00023163"/>
    </source>
</evidence>
<keyword evidence="1" id="KW-0805">Transcription regulation</keyword>
<evidence type="ECO:0000259" key="5">
    <source>
        <dbReference type="PROSITE" id="PS50977"/>
    </source>
</evidence>
<dbReference type="PANTHER" id="PTHR30055">
    <property type="entry name" value="HTH-TYPE TRANSCRIPTIONAL REGULATOR RUTR"/>
    <property type="match status" value="1"/>
</dbReference>
<dbReference type="InterPro" id="IPR023772">
    <property type="entry name" value="DNA-bd_HTH_TetR-type_CS"/>
</dbReference>
<evidence type="ECO:0000256" key="4">
    <source>
        <dbReference type="PROSITE-ProRule" id="PRU00335"/>
    </source>
</evidence>
<keyword evidence="3" id="KW-0804">Transcription</keyword>
<dbReference type="Gene3D" id="1.10.10.60">
    <property type="entry name" value="Homeodomain-like"/>
    <property type="match status" value="1"/>
</dbReference>
<feature type="domain" description="HTH tetR-type" evidence="5">
    <location>
        <begin position="17"/>
        <end position="77"/>
    </location>
</feature>
<proteinExistence type="predicted"/>
<dbReference type="Pfam" id="PF17754">
    <property type="entry name" value="TetR_C_14"/>
    <property type="match status" value="1"/>
</dbReference>
<protein>
    <submittedName>
        <fullName evidence="6">TetR family transcriptional regulator</fullName>
    </submittedName>
</protein>
<dbReference type="InterPro" id="IPR001647">
    <property type="entry name" value="HTH_TetR"/>
</dbReference>
<evidence type="ECO:0000313" key="7">
    <source>
        <dbReference type="Proteomes" id="UP000621266"/>
    </source>
</evidence>
<organism evidence="6 7">
    <name type="scientific">Streptomyces lycii</name>
    <dbReference type="NCBI Taxonomy" id="2654337"/>
    <lineage>
        <taxon>Bacteria</taxon>
        <taxon>Bacillati</taxon>
        <taxon>Actinomycetota</taxon>
        <taxon>Actinomycetes</taxon>
        <taxon>Kitasatosporales</taxon>
        <taxon>Streptomycetaceae</taxon>
        <taxon>Streptomyces</taxon>
    </lineage>
</organism>
<dbReference type="Pfam" id="PF00440">
    <property type="entry name" value="TetR_N"/>
    <property type="match status" value="1"/>
</dbReference>
<dbReference type="PANTHER" id="PTHR30055:SF234">
    <property type="entry name" value="HTH-TYPE TRANSCRIPTIONAL REGULATOR BETI"/>
    <property type="match status" value="1"/>
</dbReference>
<dbReference type="PRINTS" id="PR00455">
    <property type="entry name" value="HTHTETR"/>
</dbReference>